<evidence type="ECO:0000313" key="3">
    <source>
        <dbReference type="EMBL" id="KAG2914173.1"/>
    </source>
</evidence>
<dbReference type="Proteomes" id="UP000736787">
    <property type="component" value="Unassembled WGS sequence"/>
</dbReference>
<protein>
    <submittedName>
        <fullName evidence="4">Uncharacterized protein</fullName>
    </submittedName>
</protein>
<evidence type="ECO:0000313" key="5">
    <source>
        <dbReference type="Proteomes" id="UP000774804"/>
    </source>
</evidence>
<accession>A0A8T1CD97</accession>
<organism evidence="4 5">
    <name type="scientific">Phytophthora cactorum</name>
    <dbReference type="NCBI Taxonomy" id="29920"/>
    <lineage>
        <taxon>Eukaryota</taxon>
        <taxon>Sar</taxon>
        <taxon>Stramenopiles</taxon>
        <taxon>Oomycota</taxon>
        <taxon>Peronosporomycetes</taxon>
        <taxon>Peronosporales</taxon>
        <taxon>Peronosporaceae</taxon>
        <taxon>Phytophthora</taxon>
    </lineage>
</organism>
<evidence type="ECO:0000256" key="1">
    <source>
        <dbReference type="SAM" id="MobiDB-lite"/>
    </source>
</evidence>
<dbReference type="EMBL" id="RCMG01000314">
    <property type="protein sequence ID" value="KAG2856851.1"/>
    <property type="molecule type" value="Genomic_DNA"/>
</dbReference>
<dbReference type="EMBL" id="RCMK01000740">
    <property type="protein sequence ID" value="KAG2914173.1"/>
    <property type="molecule type" value="Genomic_DNA"/>
</dbReference>
<reference evidence="4" key="1">
    <citation type="submission" date="2018-10" db="EMBL/GenBank/DDBJ databases">
        <title>Effector identification in a new, highly contiguous assembly of the strawberry crown rot pathogen Phytophthora cactorum.</title>
        <authorList>
            <person name="Armitage A.D."/>
            <person name="Nellist C.F."/>
            <person name="Bates H."/>
            <person name="Vickerstaff R.J."/>
            <person name="Harrison R.J."/>
        </authorList>
    </citation>
    <scope>NUCLEOTIDE SEQUENCE</scope>
    <source>
        <strain evidence="2">15-7</strain>
        <strain evidence="4">4032</strain>
        <strain evidence="3">4040</strain>
    </source>
</reference>
<comment type="caution">
    <text evidence="4">The sequence shown here is derived from an EMBL/GenBank/DDBJ whole genome shotgun (WGS) entry which is preliminary data.</text>
</comment>
<sequence length="106" mass="11995">MTGFFRGESSSTSSMAGTGDEGLRFISERSLLGILVMLVRRTPEKAAMLHSVHIQRHTSLELRPTRRPRESLTQRFLVLFLMAPVKKDQRCNVFLAWTAFDSAKAL</sequence>
<feature type="region of interest" description="Disordered" evidence="1">
    <location>
        <begin position="1"/>
        <end position="20"/>
    </location>
</feature>
<gene>
    <name evidence="2" type="ORF">PC113_g11199</name>
    <name evidence="4" type="ORF">PC115_g9897</name>
    <name evidence="3" type="ORF">PC117_g18408</name>
</gene>
<name>A0A8T1CD97_9STRA</name>
<dbReference type="Proteomes" id="UP000735874">
    <property type="component" value="Unassembled WGS sequence"/>
</dbReference>
<evidence type="ECO:0000313" key="4">
    <source>
        <dbReference type="EMBL" id="KAG2920129.1"/>
    </source>
</evidence>
<dbReference type="AlphaFoldDB" id="A0A8T1CD97"/>
<evidence type="ECO:0000313" key="2">
    <source>
        <dbReference type="EMBL" id="KAG2856851.1"/>
    </source>
</evidence>
<dbReference type="EMBL" id="RCMI01000282">
    <property type="protein sequence ID" value="KAG2920129.1"/>
    <property type="molecule type" value="Genomic_DNA"/>
</dbReference>
<dbReference type="Proteomes" id="UP000774804">
    <property type="component" value="Unassembled WGS sequence"/>
</dbReference>
<proteinExistence type="predicted"/>